<dbReference type="Proteomes" id="UP000290288">
    <property type="component" value="Unassembled WGS sequence"/>
</dbReference>
<gene>
    <name evidence="2" type="ORF">EST38_g10363</name>
</gene>
<dbReference type="InterPro" id="IPR029060">
    <property type="entry name" value="PIN-like_dom_sf"/>
</dbReference>
<protein>
    <recommendedName>
        <fullName evidence="1">XPG-I domain-containing protein</fullName>
    </recommendedName>
</protein>
<dbReference type="Pfam" id="PF00867">
    <property type="entry name" value="XPG_I"/>
    <property type="match status" value="1"/>
</dbReference>
<dbReference type="InterPro" id="IPR006086">
    <property type="entry name" value="XPG-I_dom"/>
</dbReference>
<dbReference type="PANTHER" id="PTHR11081">
    <property type="entry name" value="FLAP ENDONUCLEASE FAMILY MEMBER"/>
    <property type="match status" value="1"/>
</dbReference>
<dbReference type="EMBL" id="SDEE01000547">
    <property type="protein sequence ID" value="RXW15491.1"/>
    <property type="molecule type" value="Genomic_DNA"/>
</dbReference>
<reference evidence="2 3" key="1">
    <citation type="submission" date="2019-01" db="EMBL/GenBank/DDBJ databases">
        <title>Draft genome sequence of Psathyrella aberdarensis IHI B618.</title>
        <authorList>
            <person name="Buettner E."/>
            <person name="Kellner H."/>
        </authorList>
    </citation>
    <scope>NUCLEOTIDE SEQUENCE [LARGE SCALE GENOMIC DNA]</scope>
    <source>
        <strain evidence="2 3">IHI B618</strain>
    </source>
</reference>
<keyword evidence="3" id="KW-1185">Reference proteome</keyword>
<dbReference type="CDD" id="cd09870">
    <property type="entry name" value="PIN_YEN1"/>
    <property type="match status" value="1"/>
</dbReference>
<dbReference type="AlphaFoldDB" id="A0A4Q2D9S4"/>
<evidence type="ECO:0000313" key="3">
    <source>
        <dbReference type="Proteomes" id="UP000290288"/>
    </source>
</evidence>
<evidence type="ECO:0000259" key="1">
    <source>
        <dbReference type="Pfam" id="PF00867"/>
    </source>
</evidence>
<dbReference type="GO" id="GO:0017108">
    <property type="term" value="F:5'-flap endonuclease activity"/>
    <property type="evidence" value="ECO:0007669"/>
    <property type="project" value="TreeGrafter"/>
</dbReference>
<dbReference type="OrthoDB" id="2148513at2759"/>
<dbReference type="InterPro" id="IPR006084">
    <property type="entry name" value="XPG/Rad2"/>
</dbReference>
<name>A0A4Q2D9S4_9AGAR</name>
<comment type="caution">
    <text evidence="2">The sequence shown here is derived from an EMBL/GenBank/DDBJ whole genome shotgun (WGS) entry which is preliminary data.</text>
</comment>
<dbReference type="PRINTS" id="PR00853">
    <property type="entry name" value="XPGRADSUPER"/>
</dbReference>
<feature type="domain" description="XPG-I" evidence="1">
    <location>
        <begin position="130"/>
        <end position="173"/>
    </location>
</feature>
<dbReference type="PANTHER" id="PTHR11081:SF75">
    <property type="entry name" value="ENDONUCLEASE, PUTATIVE (AFU_ORTHOLOGUE AFUA_3G13260)-RELATED"/>
    <property type="match status" value="1"/>
</dbReference>
<evidence type="ECO:0000313" key="2">
    <source>
        <dbReference type="EMBL" id="RXW15491.1"/>
    </source>
</evidence>
<organism evidence="2 3">
    <name type="scientific">Candolleomyces aberdarensis</name>
    <dbReference type="NCBI Taxonomy" id="2316362"/>
    <lineage>
        <taxon>Eukaryota</taxon>
        <taxon>Fungi</taxon>
        <taxon>Dikarya</taxon>
        <taxon>Basidiomycota</taxon>
        <taxon>Agaricomycotina</taxon>
        <taxon>Agaricomycetes</taxon>
        <taxon>Agaricomycetidae</taxon>
        <taxon>Agaricales</taxon>
        <taxon>Agaricineae</taxon>
        <taxon>Psathyrellaceae</taxon>
        <taxon>Candolleomyces</taxon>
    </lineage>
</organism>
<proteinExistence type="predicted"/>
<dbReference type="SUPFAM" id="SSF88723">
    <property type="entry name" value="PIN domain-like"/>
    <property type="match status" value="1"/>
</dbReference>
<accession>A0A4Q2D9S4</accession>
<dbReference type="GO" id="GO:0006974">
    <property type="term" value="P:DNA damage response"/>
    <property type="evidence" value="ECO:0007669"/>
    <property type="project" value="UniProtKB-ARBA"/>
</dbReference>
<dbReference type="STRING" id="2316362.A0A4Q2D9S4"/>
<sequence>MGVHGLWEVLSDVAQERSLAEFVAYELVNWKSNGRDVAIVGVDASELMYAAQSSIHSARVRGASRASEGKNADLRLVFKQLVWLASTFYGQILVFVFDGPDRPQVKRGKRVGKCEHWMVEDFQRLVRALGFYVHQAPGEAEAELAHLNETGLIDFVFTSDSDAFVFGAVNVIR</sequence>
<feature type="non-terminal residue" evidence="2">
    <location>
        <position position="173"/>
    </location>
</feature>
<dbReference type="Gene3D" id="3.40.50.1010">
    <property type="entry name" value="5'-nuclease"/>
    <property type="match status" value="2"/>
</dbReference>